<reference evidence="2" key="1">
    <citation type="submission" date="2023-08" db="EMBL/GenBank/DDBJ databases">
        <authorList>
            <person name="Chen Y."/>
            <person name="Shah S."/>
            <person name="Dougan E. K."/>
            <person name="Thang M."/>
            <person name="Chan C."/>
        </authorList>
    </citation>
    <scope>NUCLEOTIDE SEQUENCE</scope>
</reference>
<comment type="caution">
    <text evidence="2">The sequence shown here is derived from an EMBL/GenBank/DDBJ whole genome shotgun (WGS) entry which is preliminary data.</text>
</comment>
<feature type="compositionally biased region" description="Basic and acidic residues" evidence="1">
    <location>
        <begin position="116"/>
        <end position="129"/>
    </location>
</feature>
<evidence type="ECO:0000313" key="3">
    <source>
        <dbReference type="Proteomes" id="UP001178507"/>
    </source>
</evidence>
<organism evidence="2 3">
    <name type="scientific">Effrenium voratum</name>
    <dbReference type="NCBI Taxonomy" id="2562239"/>
    <lineage>
        <taxon>Eukaryota</taxon>
        <taxon>Sar</taxon>
        <taxon>Alveolata</taxon>
        <taxon>Dinophyceae</taxon>
        <taxon>Suessiales</taxon>
        <taxon>Symbiodiniaceae</taxon>
        <taxon>Effrenium</taxon>
    </lineage>
</organism>
<sequence length="129" mass="15068">EQRAEHEAKLQELDKQQQQQQQQQQRNGSREEDQTSDKLGIQKALEEQQSQHQLSLQRALEERKMLSREGSWRSNKRNTRRRFSMRLRRAACRARSQVAGDGQATAAAAAQWQSRGRPDFRQSRHSEGT</sequence>
<feature type="compositionally biased region" description="Basic and acidic residues" evidence="1">
    <location>
        <begin position="59"/>
        <end position="71"/>
    </location>
</feature>
<dbReference type="Proteomes" id="UP001178507">
    <property type="component" value="Unassembled WGS sequence"/>
</dbReference>
<feature type="compositionally biased region" description="Low complexity" evidence="1">
    <location>
        <begin position="99"/>
        <end position="111"/>
    </location>
</feature>
<protein>
    <submittedName>
        <fullName evidence="2">Uncharacterized protein</fullName>
    </submittedName>
</protein>
<keyword evidence="3" id="KW-1185">Reference proteome</keyword>
<proteinExistence type="predicted"/>
<feature type="compositionally biased region" description="Low complexity" evidence="1">
    <location>
        <begin position="47"/>
        <end position="57"/>
    </location>
</feature>
<feature type="compositionally biased region" description="Basic and acidic residues" evidence="1">
    <location>
        <begin position="1"/>
        <end position="15"/>
    </location>
</feature>
<accession>A0AA36JFV7</accession>
<dbReference type="AlphaFoldDB" id="A0AA36JFV7"/>
<evidence type="ECO:0000256" key="1">
    <source>
        <dbReference type="SAM" id="MobiDB-lite"/>
    </source>
</evidence>
<evidence type="ECO:0000313" key="2">
    <source>
        <dbReference type="EMBL" id="CAJ1405475.1"/>
    </source>
</evidence>
<feature type="region of interest" description="Disordered" evidence="1">
    <location>
        <begin position="1"/>
        <end position="129"/>
    </location>
</feature>
<dbReference type="EMBL" id="CAUJNA010003586">
    <property type="protein sequence ID" value="CAJ1405475.1"/>
    <property type="molecule type" value="Genomic_DNA"/>
</dbReference>
<feature type="compositionally biased region" description="Basic residues" evidence="1">
    <location>
        <begin position="74"/>
        <end position="92"/>
    </location>
</feature>
<name>A0AA36JFV7_9DINO</name>
<feature type="non-terminal residue" evidence="2">
    <location>
        <position position="1"/>
    </location>
</feature>
<gene>
    <name evidence="2" type="ORF">EVOR1521_LOCUS27672</name>
</gene>
<feature type="compositionally biased region" description="Low complexity" evidence="1">
    <location>
        <begin position="16"/>
        <end position="25"/>
    </location>
</feature>